<dbReference type="SUPFAM" id="SSF53335">
    <property type="entry name" value="S-adenosyl-L-methionine-dependent methyltransferases"/>
    <property type="match status" value="1"/>
</dbReference>
<evidence type="ECO:0000313" key="2">
    <source>
        <dbReference type="EMBL" id="OGZ11330.1"/>
    </source>
</evidence>
<dbReference type="InterPro" id="IPR050508">
    <property type="entry name" value="Methyltransf_Superfamily"/>
</dbReference>
<evidence type="ECO:0000259" key="1">
    <source>
        <dbReference type="Pfam" id="PF08241"/>
    </source>
</evidence>
<dbReference type="InterPro" id="IPR013216">
    <property type="entry name" value="Methyltransf_11"/>
</dbReference>
<dbReference type="Proteomes" id="UP000178636">
    <property type="component" value="Unassembled WGS sequence"/>
</dbReference>
<accession>A0A1G2DEN3</accession>
<evidence type="ECO:0000313" key="3">
    <source>
        <dbReference type="Proteomes" id="UP000178636"/>
    </source>
</evidence>
<proteinExistence type="predicted"/>
<dbReference type="Gene3D" id="3.40.50.150">
    <property type="entry name" value="Vaccinia Virus protein VP39"/>
    <property type="match status" value="1"/>
</dbReference>
<dbReference type="PANTHER" id="PTHR42912:SF85">
    <property type="entry name" value="METHYLTRANSFERASE TYPE 11"/>
    <property type="match status" value="1"/>
</dbReference>
<protein>
    <recommendedName>
        <fullName evidence="1">Methyltransferase type 11 domain-containing protein</fullName>
    </recommendedName>
</protein>
<dbReference type="CDD" id="cd02440">
    <property type="entry name" value="AdoMet_MTases"/>
    <property type="match status" value="1"/>
</dbReference>
<sequence>MGISALKFIFYSRWLPRRLQYRFVASLPSDGKVLDIGAGSGKYGRLFKDYTPTDVEARNPASVIADANVALPFPSGSFDLVMAIEVLEHLHTPTVAVREAFRVLKQGGTFAATVPFVWKLHEEPHDFHRYTKYAVEKYLKDVGFIEIAIEPECGYVYTLMALTAAKWRFLAPLTNTTGYLASLFEKDFSLPLGNRVRAKKPK</sequence>
<dbReference type="Pfam" id="PF08241">
    <property type="entry name" value="Methyltransf_11"/>
    <property type="match status" value="1"/>
</dbReference>
<name>A0A1G2DEN3_9BACT</name>
<dbReference type="InterPro" id="IPR029063">
    <property type="entry name" value="SAM-dependent_MTases_sf"/>
</dbReference>
<comment type="caution">
    <text evidence="2">The sequence shown here is derived from an EMBL/GenBank/DDBJ whole genome shotgun (WGS) entry which is preliminary data.</text>
</comment>
<dbReference type="PANTHER" id="PTHR42912">
    <property type="entry name" value="METHYLTRANSFERASE"/>
    <property type="match status" value="1"/>
</dbReference>
<organism evidence="2 3">
    <name type="scientific">Candidatus Lloydbacteria bacterium RIFCSPHIGHO2_02_FULL_54_17</name>
    <dbReference type="NCBI Taxonomy" id="1798664"/>
    <lineage>
        <taxon>Bacteria</taxon>
        <taxon>Candidatus Lloydiibacteriota</taxon>
    </lineage>
</organism>
<dbReference type="AlphaFoldDB" id="A0A1G2DEN3"/>
<dbReference type="STRING" id="1798664.A3C93_05320"/>
<feature type="domain" description="Methyltransferase type 11" evidence="1">
    <location>
        <begin position="34"/>
        <end position="111"/>
    </location>
</feature>
<dbReference type="GO" id="GO:0008757">
    <property type="term" value="F:S-adenosylmethionine-dependent methyltransferase activity"/>
    <property type="evidence" value="ECO:0007669"/>
    <property type="project" value="InterPro"/>
</dbReference>
<reference evidence="2 3" key="1">
    <citation type="journal article" date="2016" name="Nat. Commun.">
        <title>Thousands of microbial genomes shed light on interconnected biogeochemical processes in an aquifer system.</title>
        <authorList>
            <person name="Anantharaman K."/>
            <person name="Brown C.T."/>
            <person name="Hug L.A."/>
            <person name="Sharon I."/>
            <person name="Castelle C.J."/>
            <person name="Probst A.J."/>
            <person name="Thomas B.C."/>
            <person name="Singh A."/>
            <person name="Wilkins M.J."/>
            <person name="Karaoz U."/>
            <person name="Brodie E.L."/>
            <person name="Williams K.H."/>
            <person name="Hubbard S.S."/>
            <person name="Banfield J.F."/>
        </authorList>
    </citation>
    <scope>NUCLEOTIDE SEQUENCE [LARGE SCALE GENOMIC DNA]</scope>
</reference>
<gene>
    <name evidence="2" type="ORF">A3C93_05320</name>
</gene>
<dbReference type="EMBL" id="MHLO01000035">
    <property type="protein sequence ID" value="OGZ11330.1"/>
    <property type="molecule type" value="Genomic_DNA"/>
</dbReference>